<feature type="domain" description="Acyl-CoA dehydrogenase/oxidase C-terminal" evidence="6">
    <location>
        <begin position="296"/>
        <end position="458"/>
    </location>
</feature>
<evidence type="ECO:0000259" key="7">
    <source>
        <dbReference type="Pfam" id="PF02770"/>
    </source>
</evidence>
<dbReference type="SUPFAM" id="SSF56645">
    <property type="entry name" value="Acyl-CoA dehydrogenase NM domain-like"/>
    <property type="match status" value="1"/>
</dbReference>
<dbReference type="PANTHER" id="PTHR42803:SF3">
    <property type="entry name" value="ACYL-COA DEHYDROGENASE-RELATED"/>
    <property type="match status" value="1"/>
</dbReference>
<comment type="cofactor">
    <cofactor evidence="1 5">
        <name>FAD</name>
        <dbReference type="ChEBI" id="CHEBI:57692"/>
    </cofactor>
</comment>
<evidence type="ECO:0000259" key="8">
    <source>
        <dbReference type="Pfam" id="PF12806"/>
    </source>
</evidence>
<dbReference type="STRING" id="1225127.SAMN05661030_2304"/>
<dbReference type="Proteomes" id="UP000199022">
    <property type="component" value="Unassembled WGS sequence"/>
</dbReference>
<evidence type="ECO:0000313" key="9">
    <source>
        <dbReference type="EMBL" id="SFD01934.1"/>
    </source>
</evidence>
<dbReference type="GO" id="GO:0050660">
    <property type="term" value="F:flavin adenine dinucleotide binding"/>
    <property type="evidence" value="ECO:0007669"/>
    <property type="project" value="InterPro"/>
</dbReference>
<dbReference type="InterPro" id="IPR009100">
    <property type="entry name" value="AcylCoA_DH/oxidase_NM_dom_sf"/>
</dbReference>
<dbReference type="InterPro" id="IPR046373">
    <property type="entry name" value="Acyl-CoA_Oxase/DH_mid-dom_sf"/>
</dbReference>
<dbReference type="GO" id="GO:0016627">
    <property type="term" value="F:oxidoreductase activity, acting on the CH-CH group of donors"/>
    <property type="evidence" value="ECO:0007669"/>
    <property type="project" value="InterPro"/>
</dbReference>
<keyword evidence="3 5" id="KW-0285">Flavoprotein</keyword>
<keyword evidence="4 5" id="KW-0274">FAD</keyword>
<dbReference type="Pfam" id="PF00441">
    <property type="entry name" value="Acyl-CoA_dh_1"/>
    <property type="match status" value="1"/>
</dbReference>
<comment type="similarity">
    <text evidence="2 5">Belongs to the acyl-CoA dehydrogenase family.</text>
</comment>
<reference evidence="10" key="1">
    <citation type="submission" date="2016-10" db="EMBL/GenBank/DDBJ databases">
        <authorList>
            <person name="Varghese N."/>
            <person name="Submissions S."/>
        </authorList>
    </citation>
    <scope>NUCLEOTIDE SEQUENCE [LARGE SCALE GENOMIC DNA]</scope>
    <source>
        <strain evidence="10">DSM 45962</strain>
    </source>
</reference>
<dbReference type="InterPro" id="IPR052166">
    <property type="entry name" value="Diverse_Acyl-CoA_DH"/>
</dbReference>
<evidence type="ECO:0000256" key="3">
    <source>
        <dbReference type="ARBA" id="ARBA00022630"/>
    </source>
</evidence>
<dbReference type="RefSeq" id="WP_229827682.1">
    <property type="nucleotide sequence ID" value="NZ_BNAC01000004.1"/>
</dbReference>
<dbReference type="Gene3D" id="1.10.540.10">
    <property type="entry name" value="Acyl-CoA dehydrogenase/oxidase, N-terminal domain"/>
    <property type="match status" value="1"/>
</dbReference>
<dbReference type="AlphaFoldDB" id="A0A1I1NW73"/>
<evidence type="ECO:0000256" key="1">
    <source>
        <dbReference type="ARBA" id="ARBA00001974"/>
    </source>
</evidence>
<sequence length="598" mass="63183">MSGSVVQRGLLRTLDFLLVEWLELGSLLRRPRFADHSVDTCTDLLAMASQIAEEVFEPADRVSDVEEPRVGPDGGVVLPAATHRAWEAYRSAGVAGAGHDHADGGLQLPRTVDMAVRAVFSAAGPNLVPMLLTEGNAALLAEHGSPAQRRAFAVPQVEGRWTGTMALSESQAGSSLADVTTRAVPDGPDSAGDPLGPRYRVTGDKMWISGAEHPLTDNIVHLVLAKIADDDGAVRTGTGALSLFVVPKVRVGPDGEPGERNGVSLVGLNHKLGMRGIPNTALSFDRAVGHLVGAPGQGLDQMFHMMNAARAEVGLLAAALGYAGFAVSLDYARTRRQGRPRGVRDGEQVPLVAHTDVKRMLLAQKSYAEGALALALYVGRLLDDQRTGDDGARTRAATLLEVLTPVLKSWPSEWCLEGNSLAIQVLGGAGYTRDFPVEQFWRDQRLNMIHEGTHGIQAVDLLGRKVRLRDGACLRELGAVLSSTATRARAAGLGGWAADLEQGWADVLAATDAAWRDGDASAALANATPYLQAFGHVVLAWVHLDLAVTAAGSAHPEAAGRTAAAAYFFAYELPRVAAWLAPVAGGEVLCRDLDAALL</sequence>
<dbReference type="Gene3D" id="2.40.110.10">
    <property type="entry name" value="Butyryl-CoA Dehydrogenase, subunit A, domain 2"/>
    <property type="match status" value="1"/>
</dbReference>
<evidence type="ECO:0000256" key="5">
    <source>
        <dbReference type="RuleBase" id="RU362125"/>
    </source>
</evidence>
<dbReference type="Pfam" id="PF02770">
    <property type="entry name" value="Acyl-CoA_dh_M"/>
    <property type="match status" value="1"/>
</dbReference>
<accession>A0A1I1NW73</accession>
<keyword evidence="5" id="KW-0560">Oxidoreductase</keyword>
<feature type="domain" description="Acyl-CoA oxidase/dehydrogenase middle" evidence="7">
    <location>
        <begin position="165"/>
        <end position="286"/>
    </location>
</feature>
<evidence type="ECO:0000256" key="2">
    <source>
        <dbReference type="ARBA" id="ARBA00009347"/>
    </source>
</evidence>
<gene>
    <name evidence="9" type="ORF">SAMN05661030_2304</name>
</gene>
<dbReference type="InterPro" id="IPR025878">
    <property type="entry name" value="Acyl-CoA_dh-like_C_dom"/>
</dbReference>
<dbReference type="InterPro" id="IPR009075">
    <property type="entry name" value="AcylCo_DH/oxidase_C"/>
</dbReference>
<protein>
    <submittedName>
        <fullName evidence="9">Butyryl-CoA dehydrogenase</fullName>
    </submittedName>
</protein>
<organism evidence="9 10">
    <name type="scientific">Klenkia taihuensis</name>
    <dbReference type="NCBI Taxonomy" id="1225127"/>
    <lineage>
        <taxon>Bacteria</taxon>
        <taxon>Bacillati</taxon>
        <taxon>Actinomycetota</taxon>
        <taxon>Actinomycetes</taxon>
        <taxon>Geodermatophilales</taxon>
        <taxon>Geodermatophilaceae</taxon>
        <taxon>Klenkia</taxon>
    </lineage>
</organism>
<proteinExistence type="inferred from homology"/>
<keyword evidence="10" id="KW-1185">Reference proteome</keyword>
<dbReference type="Pfam" id="PF12806">
    <property type="entry name" value="Acyl-CoA_dh_C"/>
    <property type="match status" value="1"/>
</dbReference>
<dbReference type="InterPro" id="IPR006091">
    <property type="entry name" value="Acyl-CoA_Oxase/DH_mid-dom"/>
</dbReference>
<name>A0A1I1NW73_9ACTN</name>
<dbReference type="InterPro" id="IPR036250">
    <property type="entry name" value="AcylCo_DH-like_C"/>
</dbReference>
<dbReference type="InterPro" id="IPR037069">
    <property type="entry name" value="AcylCoA_DH/ox_N_sf"/>
</dbReference>
<dbReference type="Gene3D" id="1.20.140.10">
    <property type="entry name" value="Butyryl-CoA Dehydrogenase, subunit A, domain 3"/>
    <property type="match status" value="1"/>
</dbReference>
<evidence type="ECO:0000256" key="4">
    <source>
        <dbReference type="ARBA" id="ARBA00022827"/>
    </source>
</evidence>
<dbReference type="PANTHER" id="PTHR42803">
    <property type="entry name" value="ACYL-COA DEHYDROGENASE"/>
    <property type="match status" value="1"/>
</dbReference>
<dbReference type="SUPFAM" id="SSF47203">
    <property type="entry name" value="Acyl-CoA dehydrogenase C-terminal domain-like"/>
    <property type="match status" value="1"/>
</dbReference>
<evidence type="ECO:0000259" key="6">
    <source>
        <dbReference type="Pfam" id="PF00441"/>
    </source>
</evidence>
<evidence type="ECO:0000313" key="10">
    <source>
        <dbReference type="Proteomes" id="UP000199022"/>
    </source>
</evidence>
<feature type="domain" description="Acetyl-CoA dehydrogenase-like C-terminal" evidence="8">
    <location>
        <begin position="486"/>
        <end position="593"/>
    </location>
</feature>
<dbReference type="EMBL" id="FOMD01000002">
    <property type="protein sequence ID" value="SFD01934.1"/>
    <property type="molecule type" value="Genomic_DNA"/>
</dbReference>